<feature type="region of interest" description="Disordered" evidence="1">
    <location>
        <begin position="89"/>
        <end position="115"/>
    </location>
</feature>
<feature type="compositionally biased region" description="Acidic residues" evidence="1">
    <location>
        <begin position="656"/>
        <end position="673"/>
    </location>
</feature>
<feature type="domain" description="DUF6589" evidence="2">
    <location>
        <begin position="426"/>
        <end position="850"/>
    </location>
</feature>
<feature type="region of interest" description="Disordered" evidence="1">
    <location>
        <begin position="628"/>
        <end position="695"/>
    </location>
</feature>
<comment type="caution">
    <text evidence="3">The sequence shown here is derived from an EMBL/GenBank/DDBJ whole genome shotgun (WGS) entry which is preliminary data.</text>
</comment>
<feature type="compositionally biased region" description="Acidic residues" evidence="1">
    <location>
        <begin position="1046"/>
        <end position="1073"/>
    </location>
</feature>
<protein>
    <recommendedName>
        <fullName evidence="2">DUF6589 domain-containing protein</fullName>
    </recommendedName>
</protein>
<feature type="compositionally biased region" description="Low complexity" evidence="1">
    <location>
        <begin position="635"/>
        <end position="645"/>
    </location>
</feature>
<proteinExistence type="predicted"/>
<feature type="region of interest" description="Disordered" evidence="1">
    <location>
        <begin position="1034"/>
        <end position="1073"/>
    </location>
</feature>
<dbReference type="InterPro" id="IPR046496">
    <property type="entry name" value="DUF6589"/>
</dbReference>
<keyword evidence="4" id="KW-1185">Reference proteome</keyword>
<evidence type="ECO:0000256" key="1">
    <source>
        <dbReference type="SAM" id="MobiDB-lite"/>
    </source>
</evidence>
<sequence length="1073" mass="120924">MDRFSPHTPSQNQRNSMSAVDMNQISPPSDCSTSRTTSRHEERLQSRKSKGRPISARYQTSGPESLPLPYTPPVPSFYPPAVPLQPSFSLPSPITPTTTHNPHSVSNSSDPKEYRPRFKKPALTEKQKVARILDVAFDELNYGTLGDLLYALVPPIPVSSSHHFGKRHKNRLKAFLQGRCIVKPVTICENMADHRYGSPTYKSTHVHERNLSFSNSPPLELRYARPAITSWATRRVGDRVHKEIGLLTVSDKSTSDTSVKARLAASAKERSKEKGVVTISRDDMLKFRVQDRVQVFKKRAPLAWYLTERMAGPEEKGRVIVRKQRPHPMAQFAAISSFVIARNKFANGYFAVQAGVMPLTWRIIQLVFLRMNVGLLPHLNSTRASTGLTFTASKLFMPYELSVTSLPASIQCSSLSRNAFAPERMEKEMETSGMIQCLDDFFKQSGAKPEYASKLISWVSGDGGSVMAMDCAKKYRALMYEPSKPSTTDYNTLHHLLPTMEIWHAQATCQNTIAENHYGPAASSDPSALSRSANAAKFKHPTNFRDSSNYYNLSRSMGTFWDALILDCWRIELGLDSHREIIPHFERLQKENKLPTFPDLLEKAKTLTSRYASLDAYEQALSADANKSAPETKFSSCTRSPSSPSVTETSLASQPTEDDSTNEMEIEQDDLENSENIPNRTPKEESKKAEIPKEEPGFTGDRVLANLILFQLEYSWWIEAAYAVSEGDIGRAFEVIKIWLFMFAGSSNSNYRDLLLEMWCLFKYEASQELKDAIWNNWLVNLTGELGKWIPADLMQEHYNRWLEDHVEKSGLSFDDPFLRQTISPNVDFFLILTKEFELAFDLHKRSHSHTSPHLRDEFKALLQLYDDEEVHSFIQGRSHGHIAINLFNRGFERFDGGVLDDLLSKHTLRVEVLEKIDAIRKRIQVGSLDSGNTTAQLQPQPQPPFTSESVVPQQQSTSPPTFIPPSRSPSPSYTSVDSPDESIGEATSSSGDELQDDEVVINEDSSRLNPGPETIPEIDIASGQLVSDWMDDEELEQEFERSNAEEMEEESGTFTEDEEVEVSDGNDSDDNE</sequence>
<feature type="compositionally biased region" description="Low complexity" evidence="1">
    <location>
        <begin position="948"/>
        <end position="961"/>
    </location>
</feature>
<feature type="compositionally biased region" description="Polar residues" evidence="1">
    <location>
        <begin position="7"/>
        <end position="36"/>
    </location>
</feature>
<organism evidence="3 4">
    <name type="scientific">Marasmius tenuissimus</name>
    <dbReference type="NCBI Taxonomy" id="585030"/>
    <lineage>
        <taxon>Eukaryota</taxon>
        <taxon>Fungi</taxon>
        <taxon>Dikarya</taxon>
        <taxon>Basidiomycota</taxon>
        <taxon>Agaricomycotina</taxon>
        <taxon>Agaricomycetes</taxon>
        <taxon>Agaricomycetidae</taxon>
        <taxon>Agaricales</taxon>
        <taxon>Marasmiineae</taxon>
        <taxon>Marasmiaceae</taxon>
        <taxon>Marasmius</taxon>
    </lineage>
</organism>
<gene>
    <name evidence="3" type="ORF">AAF712_015669</name>
</gene>
<accession>A0ABR2Z8V8</accession>
<dbReference type="Pfam" id="PF20231">
    <property type="entry name" value="DUF6589"/>
    <property type="match status" value="1"/>
</dbReference>
<dbReference type="Proteomes" id="UP001437256">
    <property type="component" value="Unassembled WGS sequence"/>
</dbReference>
<evidence type="ECO:0000313" key="4">
    <source>
        <dbReference type="Proteomes" id="UP001437256"/>
    </source>
</evidence>
<dbReference type="EMBL" id="JBBXMP010000462">
    <property type="protein sequence ID" value="KAL0057682.1"/>
    <property type="molecule type" value="Genomic_DNA"/>
</dbReference>
<evidence type="ECO:0000259" key="2">
    <source>
        <dbReference type="Pfam" id="PF20231"/>
    </source>
</evidence>
<reference evidence="3 4" key="1">
    <citation type="submission" date="2024-05" db="EMBL/GenBank/DDBJ databases">
        <title>A draft genome resource for the thread blight pathogen Marasmius tenuissimus strain MS-2.</title>
        <authorList>
            <person name="Yulfo-Soto G.E."/>
            <person name="Baruah I.K."/>
            <person name="Amoako-Attah I."/>
            <person name="Bukari Y."/>
            <person name="Meinhardt L.W."/>
            <person name="Bailey B.A."/>
            <person name="Cohen S.P."/>
        </authorList>
    </citation>
    <scope>NUCLEOTIDE SEQUENCE [LARGE SCALE GENOMIC DNA]</scope>
    <source>
        <strain evidence="3 4">MS-2</strain>
    </source>
</reference>
<name>A0ABR2Z8V8_9AGAR</name>
<feature type="compositionally biased region" description="Polar residues" evidence="1">
    <location>
        <begin position="646"/>
        <end position="655"/>
    </location>
</feature>
<feature type="region of interest" description="Disordered" evidence="1">
    <location>
        <begin position="931"/>
        <end position="1018"/>
    </location>
</feature>
<feature type="region of interest" description="Disordered" evidence="1">
    <location>
        <begin position="1"/>
        <end position="71"/>
    </location>
</feature>
<evidence type="ECO:0000313" key="3">
    <source>
        <dbReference type="EMBL" id="KAL0057682.1"/>
    </source>
</evidence>
<feature type="compositionally biased region" description="Basic and acidic residues" evidence="1">
    <location>
        <begin position="681"/>
        <end position="695"/>
    </location>
</feature>
<feature type="compositionally biased region" description="Polar residues" evidence="1">
    <location>
        <begin position="89"/>
        <end position="109"/>
    </location>
</feature>